<proteinExistence type="inferred from homology"/>
<dbReference type="Pfam" id="PF20154">
    <property type="entry name" value="LNT_N"/>
    <property type="match status" value="1"/>
</dbReference>
<feature type="transmembrane region" description="Helical" evidence="8">
    <location>
        <begin position="453"/>
        <end position="472"/>
    </location>
</feature>
<dbReference type="GO" id="GO:0016410">
    <property type="term" value="F:N-acyltransferase activity"/>
    <property type="evidence" value="ECO:0007669"/>
    <property type="project" value="UniProtKB-UniRule"/>
</dbReference>
<evidence type="ECO:0000259" key="9">
    <source>
        <dbReference type="PROSITE" id="PS50263"/>
    </source>
</evidence>
<comment type="caution">
    <text evidence="8">Lacks conserved residue(s) required for the propagation of feature annotation.</text>
</comment>
<feature type="transmembrane region" description="Helical" evidence="8">
    <location>
        <begin position="33"/>
        <end position="52"/>
    </location>
</feature>
<dbReference type="PANTHER" id="PTHR38686">
    <property type="entry name" value="APOLIPOPROTEIN N-ACYLTRANSFERASE"/>
    <property type="match status" value="1"/>
</dbReference>
<feature type="transmembrane region" description="Helical" evidence="8">
    <location>
        <begin position="6"/>
        <end position="26"/>
    </location>
</feature>
<dbReference type="UniPathway" id="UPA00666"/>
<evidence type="ECO:0000256" key="1">
    <source>
        <dbReference type="ARBA" id="ARBA00004651"/>
    </source>
</evidence>
<dbReference type="CDD" id="cd07571">
    <property type="entry name" value="ALP_N-acyl_transferase"/>
    <property type="match status" value="1"/>
</dbReference>
<dbReference type="InterPro" id="IPR036526">
    <property type="entry name" value="C-N_Hydrolase_sf"/>
</dbReference>
<comment type="function">
    <text evidence="8">Catalyzes the phospholipid dependent N-acylation of the N-terminal cysteine of apolipoprotein, the last step in lipoprotein maturation.</text>
</comment>
<feature type="transmembrane region" description="Helical" evidence="8">
    <location>
        <begin position="160"/>
        <end position="177"/>
    </location>
</feature>
<dbReference type="InterPro" id="IPR004563">
    <property type="entry name" value="Apolipo_AcylTrfase"/>
</dbReference>
<organism evidence="10 11">
    <name type="scientific">Candidatus Segetimicrobium genomatis</name>
    <dbReference type="NCBI Taxonomy" id="2569760"/>
    <lineage>
        <taxon>Bacteria</taxon>
        <taxon>Bacillati</taxon>
        <taxon>Candidatus Sysuimicrobiota</taxon>
        <taxon>Candidatus Sysuimicrobiia</taxon>
        <taxon>Candidatus Sysuimicrobiales</taxon>
        <taxon>Candidatus Segetimicrobiaceae</taxon>
        <taxon>Candidatus Segetimicrobium</taxon>
    </lineage>
</organism>
<keyword evidence="5 8" id="KW-1133">Transmembrane helix</keyword>
<feature type="transmembrane region" description="Helical" evidence="8">
    <location>
        <begin position="517"/>
        <end position="541"/>
    </location>
</feature>
<evidence type="ECO:0000256" key="4">
    <source>
        <dbReference type="ARBA" id="ARBA00022692"/>
    </source>
</evidence>
<feature type="transmembrane region" description="Helical" evidence="8">
    <location>
        <begin position="478"/>
        <end position="496"/>
    </location>
</feature>
<dbReference type="PROSITE" id="PS50263">
    <property type="entry name" value="CN_HYDROLASE"/>
    <property type="match status" value="1"/>
</dbReference>
<sequence>MILSFPPFDVGWLAWVALTPLVLAIHGRPMRQVFGLGYLAGGLAFAGILAWIRVFGLLPWVLLAAYLALYPAAFAVVTRWAVGGRQTWRWVWLAAIAWTGLEYLRSAGVLGFPWALLGLTQHRSLPVLQVARYAGVYGVSFLVALAGVSLAGVGLIRRPAPIIFPVLALMLAIGWGIRQVHTVREGPVVMAAVQPHVPQAQKFDPALAADHMRALQRLVGDGGRRGADLIVLPETALPLNLFGPGGALVEVGRWAHQARATIIASSLENGASNIAVAVAPSGTAVSRYDKVRLVAFGETGILPGTRYEPLWTPVGRVGVAICFESIFPDVTRELVRNGAQVLAVMTNDAWFDGTAGPAQHAVHAVLRAVESGRWVVRAANTGLSMVIDPAGRVRVTLSPRQSGVLISRAGLVDAPTFYASRGDVLVGAGLVALLVAAAPDLRRALAHHWRRPAFQSVLSAVGLPWFAAMILLRARAPWWGLPAVLSGFLGAAMLFQPARGLGPHMRGHRPRGHGAPILSALVGGSVAVVALWSLTVAAFRASGMMLPALPLPGGWLVVGARQLFAAAAIEFWLRGSAFAHLLEWQGPGAAVAITTMLGMSLQAGLPPEAYAWAIVTGAAFGLIRGRTGDYAGLVIPHAIGNILFSAIAAVR</sequence>
<feature type="transmembrane region" description="Helical" evidence="8">
    <location>
        <begin position="58"/>
        <end position="78"/>
    </location>
</feature>
<comment type="caution">
    <text evidence="10">The sequence shown here is derived from an EMBL/GenBank/DDBJ whole genome shotgun (WGS) entry which is preliminary data.</text>
</comment>
<evidence type="ECO:0000256" key="3">
    <source>
        <dbReference type="ARBA" id="ARBA00022679"/>
    </source>
</evidence>
<dbReference type="InterPro" id="IPR003010">
    <property type="entry name" value="C-N_Hydrolase"/>
</dbReference>
<evidence type="ECO:0000313" key="11">
    <source>
        <dbReference type="Proteomes" id="UP000315217"/>
    </source>
</evidence>
<dbReference type="SUPFAM" id="SSF56317">
    <property type="entry name" value="Carbon-nitrogen hydrolase"/>
    <property type="match status" value="1"/>
</dbReference>
<gene>
    <name evidence="8" type="primary">lnt</name>
    <name evidence="10" type="ORF">E6G98_11650</name>
</gene>
<name>A0A537LL06_9BACT</name>
<keyword evidence="3 8" id="KW-0808">Transferase</keyword>
<dbReference type="GO" id="GO:0080120">
    <property type="term" value="P:CAAX-box protein maturation"/>
    <property type="evidence" value="ECO:0007669"/>
    <property type="project" value="UniProtKB-ARBA"/>
</dbReference>
<comment type="subcellular location">
    <subcellularLocation>
        <location evidence="1 8">Cell membrane</location>
        <topology evidence="1 8">Multi-pass membrane protein</topology>
    </subcellularLocation>
</comment>
<dbReference type="HAMAP" id="MF_01148">
    <property type="entry name" value="Lnt"/>
    <property type="match status" value="1"/>
</dbReference>
<evidence type="ECO:0000256" key="8">
    <source>
        <dbReference type="HAMAP-Rule" id="MF_01148"/>
    </source>
</evidence>
<dbReference type="Pfam" id="PF00795">
    <property type="entry name" value="CN_hydrolase"/>
    <property type="match status" value="1"/>
</dbReference>
<accession>A0A537LL06</accession>
<dbReference type="EMBL" id="VBAI01000183">
    <property type="protein sequence ID" value="TMJ08699.1"/>
    <property type="molecule type" value="Genomic_DNA"/>
</dbReference>
<keyword evidence="2 8" id="KW-1003">Cell membrane</keyword>
<reference evidence="10 11" key="1">
    <citation type="journal article" date="2019" name="Nat. Microbiol.">
        <title>Mediterranean grassland soil C-N compound turnover is dependent on rainfall and depth, and is mediated by genomically divergent microorganisms.</title>
        <authorList>
            <person name="Diamond S."/>
            <person name="Andeer P.F."/>
            <person name="Li Z."/>
            <person name="Crits-Christoph A."/>
            <person name="Burstein D."/>
            <person name="Anantharaman K."/>
            <person name="Lane K.R."/>
            <person name="Thomas B.C."/>
            <person name="Pan C."/>
            <person name="Northen T.R."/>
            <person name="Banfield J.F."/>
        </authorList>
    </citation>
    <scope>NUCLEOTIDE SEQUENCE [LARGE SCALE GENOMIC DNA]</scope>
    <source>
        <strain evidence="10">NP_1</strain>
    </source>
</reference>
<dbReference type="GO" id="GO:0004175">
    <property type="term" value="F:endopeptidase activity"/>
    <property type="evidence" value="ECO:0007669"/>
    <property type="project" value="UniProtKB-ARBA"/>
</dbReference>
<dbReference type="AlphaFoldDB" id="A0A537LL06"/>
<comment type="similarity">
    <text evidence="8">Belongs to the CN hydrolase family. Apolipoprotein N-acyltransferase subfamily.</text>
</comment>
<dbReference type="EC" id="2.3.1.269" evidence="8"/>
<feature type="transmembrane region" description="Helical" evidence="8">
    <location>
        <begin position="424"/>
        <end position="441"/>
    </location>
</feature>
<feature type="transmembrane region" description="Helical" evidence="8">
    <location>
        <begin position="630"/>
        <end position="650"/>
    </location>
</feature>
<keyword evidence="6 8" id="KW-0472">Membrane</keyword>
<evidence type="ECO:0000256" key="7">
    <source>
        <dbReference type="ARBA" id="ARBA00023315"/>
    </source>
</evidence>
<protein>
    <recommendedName>
        <fullName evidence="8">Apolipoprotein N-acyltransferase</fullName>
        <shortName evidence="8">ALP N-acyltransferase</shortName>
        <ecNumber evidence="8">2.3.1.269</ecNumber>
    </recommendedName>
</protein>
<comment type="catalytic activity">
    <reaction evidence="8">
        <text>N-terminal S-1,2-diacyl-sn-glyceryl-L-cysteinyl-[lipoprotein] + a glycerophospholipid = N-acyl-S-1,2-diacyl-sn-glyceryl-L-cysteinyl-[lipoprotein] + a 2-acyl-sn-glycero-3-phospholipid + H(+)</text>
        <dbReference type="Rhea" id="RHEA:48228"/>
        <dbReference type="Rhea" id="RHEA-COMP:14681"/>
        <dbReference type="Rhea" id="RHEA-COMP:14684"/>
        <dbReference type="ChEBI" id="CHEBI:15378"/>
        <dbReference type="ChEBI" id="CHEBI:136912"/>
        <dbReference type="ChEBI" id="CHEBI:140656"/>
        <dbReference type="ChEBI" id="CHEBI:140657"/>
        <dbReference type="ChEBI" id="CHEBI:140660"/>
        <dbReference type="EC" id="2.3.1.269"/>
    </reaction>
</comment>
<feature type="transmembrane region" description="Helical" evidence="8">
    <location>
        <begin position="553"/>
        <end position="573"/>
    </location>
</feature>
<dbReference type="GO" id="GO:0005886">
    <property type="term" value="C:plasma membrane"/>
    <property type="evidence" value="ECO:0007669"/>
    <property type="project" value="UniProtKB-SubCell"/>
</dbReference>
<dbReference type="Pfam" id="PF02517">
    <property type="entry name" value="Rce1-like"/>
    <property type="match status" value="1"/>
</dbReference>
<keyword evidence="4 8" id="KW-0812">Transmembrane</keyword>
<feature type="domain" description="CN hydrolase" evidence="9">
    <location>
        <begin position="193"/>
        <end position="414"/>
    </location>
</feature>
<evidence type="ECO:0000256" key="5">
    <source>
        <dbReference type="ARBA" id="ARBA00022989"/>
    </source>
</evidence>
<dbReference type="GO" id="GO:0042158">
    <property type="term" value="P:lipoprotein biosynthetic process"/>
    <property type="evidence" value="ECO:0007669"/>
    <property type="project" value="UniProtKB-UniRule"/>
</dbReference>
<dbReference type="InterPro" id="IPR003675">
    <property type="entry name" value="Rce1/LyrA-like_dom"/>
</dbReference>
<dbReference type="Gene3D" id="3.60.110.10">
    <property type="entry name" value="Carbon-nitrogen hydrolase"/>
    <property type="match status" value="1"/>
</dbReference>
<dbReference type="InterPro" id="IPR045378">
    <property type="entry name" value="LNT_N"/>
</dbReference>
<keyword evidence="7 8" id="KW-0012">Acyltransferase</keyword>
<evidence type="ECO:0000256" key="2">
    <source>
        <dbReference type="ARBA" id="ARBA00022475"/>
    </source>
</evidence>
<evidence type="ECO:0000256" key="6">
    <source>
        <dbReference type="ARBA" id="ARBA00023136"/>
    </source>
</evidence>
<dbReference type="PANTHER" id="PTHR38686:SF1">
    <property type="entry name" value="APOLIPOPROTEIN N-ACYLTRANSFERASE"/>
    <property type="match status" value="1"/>
</dbReference>
<evidence type="ECO:0000313" key="10">
    <source>
        <dbReference type="EMBL" id="TMJ08699.1"/>
    </source>
</evidence>
<feature type="transmembrane region" description="Helical" evidence="8">
    <location>
        <begin position="134"/>
        <end position="153"/>
    </location>
</feature>
<feature type="transmembrane region" description="Helical" evidence="8">
    <location>
        <begin position="609"/>
        <end position="625"/>
    </location>
</feature>
<dbReference type="Proteomes" id="UP000315217">
    <property type="component" value="Unassembled WGS sequence"/>
</dbReference>
<comment type="pathway">
    <text evidence="8">Protein modification; lipoprotein biosynthesis (N-acyl transfer).</text>
</comment>